<dbReference type="Proteomes" id="UP000012174">
    <property type="component" value="Unassembled WGS sequence"/>
</dbReference>
<accession>M7SF61</accession>
<sequence length="375" mass="42873">MTVQVDHMHNLKAVYELFRTITTNDSFGAIQKSLEENESLRQDLERQRVEQNDEHTVFTRNISRIQRKLDAETAKGNEQTIQIGTLEDIKNTLTNELDAEKTKVSERDAKLVENEKTNSDLQEQLLAARAEIDTLKNTVQEQDARHKDVSSQLENTSQELGQKKAALAIVEQELGSLRQLSRPMKTESQEEVSNSLQEVFNTVHSLATAFFSDNLQKAVLDNNALWDELRQRITWLPLPATNSREAKQMRIAACIGALGSMLAGLIFVPVYVEPDSGEITRLLSQLAFYDEKREIHLRSVLLAAMSHEQEMIREKRAIIIVETIYNIFGRLLHDDRKDLFKAKVQDACRVAVKSWEFELGSHTLNTTRDPTREIF</sequence>
<feature type="transmembrane region" description="Helical" evidence="2">
    <location>
        <begin position="251"/>
        <end position="272"/>
    </location>
</feature>
<name>M7SF61_EUTLA</name>
<reference evidence="4" key="1">
    <citation type="journal article" date="2013" name="Genome Announc.">
        <title>Draft genome sequence of the grapevine dieback fungus Eutypa lata UCR-EL1.</title>
        <authorList>
            <person name="Blanco-Ulate B."/>
            <person name="Rolshausen P.E."/>
            <person name="Cantu D."/>
        </authorList>
    </citation>
    <scope>NUCLEOTIDE SEQUENCE [LARGE SCALE GENOMIC DNA]</scope>
    <source>
        <strain evidence="4">UCR-EL1</strain>
    </source>
</reference>
<feature type="coiled-coil region" evidence="1">
    <location>
        <begin position="111"/>
        <end position="173"/>
    </location>
</feature>
<gene>
    <name evidence="3" type="ORF">UCREL1_8123</name>
</gene>
<dbReference type="AlphaFoldDB" id="M7SF61"/>
<evidence type="ECO:0000256" key="1">
    <source>
        <dbReference type="SAM" id="Coils"/>
    </source>
</evidence>
<dbReference type="HOGENOM" id="CLU_737763_0_0_1"/>
<proteinExistence type="predicted"/>
<evidence type="ECO:0000256" key="2">
    <source>
        <dbReference type="SAM" id="Phobius"/>
    </source>
</evidence>
<dbReference type="EMBL" id="KB706971">
    <property type="protein sequence ID" value="EMR64909.1"/>
    <property type="molecule type" value="Genomic_DNA"/>
</dbReference>
<dbReference type="OrthoDB" id="5421041at2759"/>
<protein>
    <submittedName>
        <fullName evidence="3">Putative mei5 protein</fullName>
    </submittedName>
</protein>
<keyword evidence="2" id="KW-0812">Transmembrane</keyword>
<keyword evidence="4" id="KW-1185">Reference proteome</keyword>
<dbReference type="eggNOG" id="ENOG502RPBV">
    <property type="taxonomic scope" value="Eukaryota"/>
</dbReference>
<keyword evidence="2" id="KW-0472">Membrane</keyword>
<evidence type="ECO:0000313" key="4">
    <source>
        <dbReference type="Proteomes" id="UP000012174"/>
    </source>
</evidence>
<keyword evidence="2" id="KW-1133">Transmembrane helix</keyword>
<dbReference type="KEGG" id="ela:UCREL1_8123"/>
<evidence type="ECO:0000313" key="3">
    <source>
        <dbReference type="EMBL" id="EMR64909.1"/>
    </source>
</evidence>
<organism evidence="3 4">
    <name type="scientific">Eutypa lata (strain UCR-EL1)</name>
    <name type="common">Grapevine dieback disease fungus</name>
    <name type="synonym">Eutypa armeniacae</name>
    <dbReference type="NCBI Taxonomy" id="1287681"/>
    <lineage>
        <taxon>Eukaryota</taxon>
        <taxon>Fungi</taxon>
        <taxon>Dikarya</taxon>
        <taxon>Ascomycota</taxon>
        <taxon>Pezizomycotina</taxon>
        <taxon>Sordariomycetes</taxon>
        <taxon>Xylariomycetidae</taxon>
        <taxon>Xylariales</taxon>
        <taxon>Diatrypaceae</taxon>
        <taxon>Eutypa</taxon>
    </lineage>
</organism>
<keyword evidence="1" id="KW-0175">Coiled coil</keyword>